<reference evidence="1" key="3">
    <citation type="submission" date="2025-09" db="UniProtKB">
        <authorList>
            <consortium name="Ensembl"/>
        </authorList>
    </citation>
    <scope>IDENTIFICATION</scope>
</reference>
<organism evidence="1">
    <name type="scientific">Ovis aries</name>
    <name type="common">Sheep</name>
    <dbReference type="NCBI Taxonomy" id="9940"/>
    <lineage>
        <taxon>Eukaryota</taxon>
        <taxon>Metazoa</taxon>
        <taxon>Chordata</taxon>
        <taxon>Craniata</taxon>
        <taxon>Vertebrata</taxon>
        <taxon>Euteleostomi</taxon>
        <taxon>Mammalia</taxon>
        <taxon>Eutheria</taxon>
        <taxon>Laurasiatheria</taxon>
        <taxon>Artiodactyla</taxon>
        <taxon>Ruminantia</taxon>
        <taxon>Pecora</taxon>
        <taxon>Bovidae</taxon>
        <taxon>Caprinae</taxon>
        <taxon>Ovis</taxon>
    </lineage>
</organism>
<protein>
    <submittedName>
        <fullName evidence="1">Adenosine A1 receptor</fullName>
    </submittedName>
</protein>
<name>A0AC11E781_SHEEP</name>
<dbReference type="Ensembl" id="ENSOART00020071037.1">
    <property type="protein sequence ID" value="ENSOARP00020054685.1"/>
    <property type="gene ID" value="ENSOARG00020037053.1"/>
</dbReference>
<reference evidence="1" key="2">
    <citation type="submission" date="2025-08" db="UniProtKB">
        <authorList>
            <consortium name="Ensembl"/>
        </authorList>
    </citation>
    <scope>IDENTIFICATION</scope>
</reference>
<proteinExistence type="predicted"/>
<accession>A0AC11E781</accession>
<sequence>MPCCDLDSHIRPYGKVTSSSFSHSELRPLFRGGDEGGDRGPGGRGRGRPRRSGCAEPGSLAPAPGRRRRRAPELSLSQLLSLWILQASLERAAAHGVELGGRLDRAVQVARSSASFAFQAAYIGIEVLIALVSIPGNVLVIWAVKVNQALRDATFCFIASLAVADVAVGALVIPLAILINIGPRTSFHTCLKVACPVLILTQSSILALLAIAVDRYLRVKIPLRYKTVVTPRRAVVAITGCWILSFVVGLTPMFGWNNLRAVERDWLANGSVGEPVIECQFEKVISMEYMVYFNFFVWVLPPLLLMVLIYMEVFYLIRKQLNKKVSASSGDPQKYYGKELKIAKSLALILFLFALSWLPLHILNCVTLFCPSCRMPRILIYIAIFLSHGNSAMNPIVYAFRIQKFRVTFLKIWNDHFRCQPAPPVDEDPPAERPDD</sequence>
<reference evidence="1" key="1">
    <citation type="submission" date="2020-11" db="EMBL/GenBank/DDBJ databases">
        <authorList>
            <person name="Davenport K.M."/>
            <person name="Bickhart D.M."/>
            <person name="Smith T.P.L."/>
            <person name="Murdoch B.M."/>
            <person name="Rosen B.D."/>
        </authorList>
    </citation>
    <scope>NUCLEOTIDE SEQUENCE [LARGE SCALE GENOMIC DNA]</scope>
    <source>
        <strain evidence="1">OAR_USU_Benz2616</strain>
    </source>
</reference>
<evidence type="ECO:0000313" key="1">
    <source>
        <dbReference type="Ensembl" id="ENSOARP00020054685.1"/>
    </source>
</evidence>
<gene>
    <name evidence="1" type="primary">ADORA1</name>
</gene>